<dbReference type="CDD" id="cd03257">
    <property type="entry name" value="ABC_NikE_OppD_transporters"/>
    <property type="match status" value="1"/>
</dbReference>
<evidence type="ECO:0000256" key="1">
    <source>
        <dbReference type="ARBA" id="ARBA00004170"/>
    </source>
</evidence>
<dbReference type="SUPFAM" id="SSF52540">
    <property type="entry name" value="P-loop containing nucleoside triphosphate hydrolases"/>
    <property type="match status" value="1"/>
</dbReference>
<evidence type="ECO:0000256" key="11">
    <source>
        <dbReference type="ARBA" id="ARBA00037530"/>
    </source>
</evidence>
<dbReference type="GO" id="GO:0005886">
    <property type="term" value="C:plasma membrane"/>
    <property type="evidence" value="ECO:0007669"/>
    <property type="project" value="UniProtKB-SubCell"/>
</dbReference>
<comment type="subcellular location">
    <subcellularLocation>
        <location evidence="2">Cell inner membrane</location>
    </subcellularLocation>
    <subcellularLocation>
        <location evidence="1">Membrane</location>
        <topology evidence="1">Peripheral membrane protein</topology>
    </subcellularLocation>
</comment>
<dbReference type="GO" id="GO:0016887">
    <property type="term" value="F:ATP hydrolysis activity"/>
    <property type="evidence" value="ECO:0007669"/>
    <property type="project" value="InterPro"/>
</dbReference>
<dbReference type="InterPro" id="IPR003593">
    <property type="entry name" value="AAA+_ATPase"/>
</dbReference>
<dbReference type="InterPro" id="IPR017871">
    <property type="entry name" value="ABC_transporter-like_CS"/>
</dbReference>
<evidence type="ECO:0000313" key="18">
    <source>
        <dbReference type="Proteomes" id="UP000432089"/>
    </source>
</evidence>
<keyword evidence="6" id="KW-0997">Cell inner membrane</keyword>
<accession>A0A7V7TW23</accession>
<dbReference type="PROSITE" id="PS50893">
    <property type="entry name" value="ABC_TRANSPORTER_2"/>
    <property type="match status" value="1"/>
</dbReference>
<evidence type="ECO:0000256" key="14">
    <source>
        <dbReference type="ARBA" id="ARBA00041187"/>
    </source>
</evidence>
<dbReference type="Gene3D" id="3.40.50.300">
    <property type="entry name" value="P-loop containing nucleotide triphosphate hydrolases"/>
    <property type="match status" value="1"/>
</dbReference>
<evidence type="ECO:0000256" key="8">
    <source>
        <dbReference type="ARBA" id="ARBA00022840"/>
    </source>
</evidence>
<reference evidence="17 18" key="1">
    <citation type="submission" date="2019-09" db="EMBL/GenBank/DDBJ databases">
        <title>YIM 132180 draft genome.</title>
        <authorList>
            <person name="Zhang K."/>
        </authorList>
    </citation>
    <scope>NUCLEOTIDE SEQUENCE [LARGE SCALE GENOMIC DNA]</scope>
    <source>
        <strain evidence="17 18">YIM 132180</strain>
    </source>
</reference>
<keyword evidence="7" id="KW-0547">Nucleotide-binding</keyword>
<evidence type="ECO:0000313" key="17">
    <source>
        <dbReference type="EMBL" id="KAB0679117.1"/>
    </source>
</evidence>
<sequence>MTGEPLLAADGLSLDFASGARRVAALRDVGFTLSRGETLGLVGPSGSGKSTLARVVMRLLEPDRGTLLLEGHDLLKLQGSGLRRMRRRWSMVFQDPLAAFNPRATVASAVDDPLRIHGFGTATVRRRRVAELLDNVGLSADLAARAVHEISGGQRQRVAIARAIATQPALVVLDEAVSALDVIVRRRLLDLLVALQRDTGVAYLFISHDLGVVRAVSHRIAVMDAGRIMETGPAASLIAAPRSATAKALVAAVPSIRPAEGAKP</sequence>
<dbReference type="PANTHER" id="PTHR43776:SF15">
    <property type="entry name" value="GLUTATHIONE IMPORT ATP-BINDING PROTEIN GSIA"/>
    <property type="match status" value="1"/>
</dbReference>
<dbReference type="SMART" id="SM00382">
    <property type="entry name" value="AAA"/>
    <property type="match status" value="1"/>
</dbReference>
<dbReference type="Pfam" id="PF00005">
    <property type="entry name" value="ABC_tran"/>
    <property type="match status" value="1"/>
</dbReference>
<dbReference type="PROSITE" id="PS00211">
    <property type="entry name" value="ABC_TRANSPORTER_1"/>
    <property type="match status" value="1"/>
</dbReference>
<dbReference type="RefSeq" id="WP_150970787.1">
    <property type="nucleotide sequence ID" value="NZ_VZDO01000011.1"/>
</dbReference>
<organism evidence="17 18">
    <name type="scientific">Plantimonas leprariae</name>
    <dbReference type="NCBI Taxonomy" id="2615207"/>
    <lineage>
        <taxon>Bacteria</taxon>
        <taxon>Pseudomonadati</taxon>
        <taxon>Pseudomonadota</taxon>
        <taxon>Alphaproteobacteria</taxon>
        <taxon>Hyphomicrobiales</taxon>
        <taxon>Aurantimonadaceae</taxon>
        <taxon>Plantimonas</taxon>
    </lineage>
</organism>
<dbReference type="Proteomes" id="UP000432089">
    <property type="component" value="Unassembled WGS sequence"/>
</dbReference>
<dbReference type="InterPro" id="IPR003439">
    <property type="entry name" value="ABC_transporter-like_ATP-bd"/>
</dbReference>
<evidence type="ECO:0000256" key="6">
    <source>
        <dbReference type="ARBA" id="ARBA00022519"/>
    </source>
</evidence>
<evidence type="ECO:0000256" key="10">
    <source>
        <dbReference type="ARBA" id="ARBA00023136"/>
    </source>
</evidence>
<dbReference type="GO" id="GO:0005524">
    <property type="term" value="F:ATP binding"/>
    <property type="evidence" value="ECO:0007669"/>
    <property type="project" value="UniProtKB-KW"/>
</dbReference>
<evidence type="ECO:0000256" key="2">
    <source>
        <dbReference type="ARBA" id="ARBA00004533"/>
    </source>
</evidence>
<protein>
    <recommendedName>
        <fullName evidence="14">Glutathione import ATP-binding protein GsiA</fullName>
        <ecNumber evidence="13">7.4.2.10</ecNumber>
    </recommendedName>
</protein>
<evidence type="ECO:0000256" key="7">
    <source>
        <dbReference type="ARBA" id="ARBA00022741"/>
    </source>
</evidence>
<evidence type="ECO:0000256" key="4">
    <source>
        <dbReference type="ARBA" id="ARBA00022448"/>
    </source>
</evidence>
<evidence type="ECO:0000256" key="9">
    <source>
        <dbReference type="ARBA" id="ARBA00022967"/>
    </source>
</evidence>
<evidence type="ECO:0000259" key="16">
    <source>
        <dbReference type="PROSITE" id="PS50893"/>
    </source>
</evidence>
<name>A0A7V7TW23_9HYPH</name>
<evidence type="ECO:0000256" key="12">
    <source>
        <dbReference type="ARBA" id="ARBA00038416"/>
    </source>
</evidence>
<comment type="function">
    <text evidence="11">Part of the ABC transporter complex GsiABCD involved in glutathione import. Responsible for energy coupling to the transport system.</text>
</comment>
<dbReference type="InterPro" id="IPR027417">
    <property type="entry name" value="P-loop_NTPase"/>
</dbReference>
<dbReference type="PANTHER" id="PTHR43776">
    <property type="entry name" value="TRANSPORT ATP-BINDING PROTEIN"/>
    <property type="match status" value="1"/>
</dbReference>
<keyword evidence="5" id="KW-1003">Cell membrane</keyword>
<comment type="similarity">
    <text evidence="12">Belongs to the ABC transporter superfamily. Glutathione importer (TC 3.A.1.5.11) family.</text>
</comment>
<dbReference type="EC" id="7.4.2.10" evidence="13"/>
<evidence type="ECO:0000256" key="3">
    <source>
        <dbReference type="ARBA" id="ARBA00011469"/>
    </source>
</evidence>
<feature type="domain" description="ABC transporter" evidence="16">
    <location>
        <begin position="7"/>
        <end position="250"/>
    </location>
</feature>
<comment type="subunit">
    <text evidence="3">The complex is composed of two ATP-binding proteins (GsiA), two transmembrane proteins (GsiC and GsiD) and a solute-binding protein (GsiB).</text>
</comment>
<comment type="caution">
    <text evidence="17">The sequence shown here is derived from an EMBL/GenBank/DDBJ whole genome shotgun (WGS) entry which is preliminary data.</text>
</comment>
<evidence type="ECO:0000256" key="15">
    <source>
        <dbReference type="ARBA" id="ARBA00047640"/>
    </source>
</evidence>
<proteinExistence type="inferred from homology"/>
<keyword evidence="9" id="KW-1278">Translocase</keyword>
<keyword evidence="10" id="KW-0472">Membrane</keyword>
<gene>
    <name evidence="17" type="ORF">F6X38_14640</name>
</gene>
<keyword evidence="18" id="KW-1185">Reference proteome</keyword>
<evidence type="ECO:0000256" key="13">
    <source>
        <dbReference type="ARBA" id="ARBA00039050"/>
    </source>
</evidence>
<dbReference type="GO" id="GO:0055085">
    <property type="term" value="P:transmembrane transport"/>
    <property type="evidence" value="ECO:0007669"/>
    <property type="project" value="UniProtKB-ARBA"/>
</dbReference>
<dbReference type="AlphaFoldDB" id="A0A7V7TW23"/>
<dbReference type="EMBL" id="VZDO01000011">
    <property type="protein sequence ID" value="KAB0679117.1"/>
    <property type="molecule type" value="Genomic_DNA"/>
</dbReference>
<comment type="catalytic activity">
    <reaction evidence="15">
        <text>glutathione(out) + ATP + H2O = glutathione(in) + ADP + phosphate + H(+)</text>
        <dbReference type="Rhea" id="RHEA:29791"/>
        <dbReference type="ChEBI" id="CHEBI:15377"/>
        <dbReference type="ChEBI" id="CHEBI:15378"/>
        <dbReference type="ChEBI" id="CHEBI:30616"/>
        <dbReference type="ChEBI" id="CHEBI:43474"/>
        <dbReference type="ChEBI" id="CHEBI:57925"/>
        <dbReference type="ChEBI" id="CHEBI:456216"/>
        <dbReference type="EC" id="7.4.2.10"/>
    </reaction>
</comment>
<evidence type="ECO:0000256" key="5">
    <source>
        <dbReference type="ARBA" id="ARBA00022475"/>
    </source>
</evidence>
<keyword evidence="8 17" id="KW-0067">ATP-binding</keyword>
<dbReference type="InterPro" id="IPR050319">
    <property type="entry name" value="ABC_transp_ATP-bind"/>
</dbReference>
<keyword evidence="4" id="KW-0813">Transport</keyword>